<name>A0A094WCB8_9BACT</name>
<feature type="compositionally biased region" description="Pro residues" evidence="1">
    <location>
        <begin position="233"/>
        <end position="244"/>
    </location>
</feature>
<dbReference type="GO" id="GO:0019867">
    <property type="term" value="C:outer membrane"/>
    <property type="evidence" value="ECO:0007669"/>
    <property type="project" value="InterPro"/>
</dbReference>
<accession>A0A094WCB8</accession>
<keyword evidence="2" id="KW-0472">Membrane</keyword>
<keyword evidence="2" id="KW-1133">Transmembrane helix</keyword>
<organism evidence="3 4">
    <name type="scientific">Leptospirillum ferriphilum</name>
    <dbReference type="NCBI Taxonomy" id="178606"/>
    <lineage>
        <taxon>Bacteria</taxon>
        <taxon>Pseudomonadati</taxon>
        <taxon>Nitrospirota</taxon>
        <taxon>Nitrospiria</taxon>
        <taxon>Nitrospirales</taxon>
        <taxon>Nitrospiraceae</taxon>
        <taxon>Leptospirillum</taxon>
    </lineage>
</organism>
<evidence type="ECO:0000313" key="4">
    <source>
        <dbReference type="Proteomes" id="UP000029452"/>
    </source>
</evidence>
<gene>
    <name evidence="3" type="ORF">LptCag_2632</name>
</gene>
<protein>
    <recommendedName>
        <fullName evidence="5">Lipoprotein</fullName>
    </recommendedName>
</protein>
<feature type="compositionally biased region" description="Low complexity" evidence="1">
    <location>
        <begin position="223"/>
        <end position="232"/>
    </location>
</feature>
<dbReference type="PATRIC" id="fig|178606.4.peg.412"/>
<keyword evidence="2" id="KW-0812">Transmembrane</keyword>
<dbReference type="Proteomes" id="UP000029452">
    <property type="component" value="Unassembled WGS sequence"/>
</dbReference>
<evidence type="ECO:0000256" key="2">
    <source>
        <dbReference type="SAM" id="Phobius"/>
    </source>
</evidence>
<evidence type="ECO:0000256" key="1">
    <source>
        <dbReference type="SAM" id="MobiDB-lite"/>
    </source>
</evidence>
<evidence type="ECO:0000313" key="3">
    <source>
        <dbReference type="EMBL" id="KGA95198.1"/>
    </source>
</evidence>
<dbReference type="Gene3D" id="3.30.160.150">
    <property type="entry name" value="Lipoprotein like domain"/>
    <property type="match status" value="1"/>
</dbReference>
<dbReference type="RefSeq" id="WP_052157723.1">
    <property type="nucleotide sequence ID" value="NZ_JPGK01000001.1"/>
</dbReference>
<proteinExistence type="predicted"/>
<dbReference type="InterPro" id="IPR007485">
    <property type="entry name" value="LPS_assembly_LptE"/>
</dbReference>
<dbReference type="AlphaFoldDB" id="A0A094WCB8"/>
<feature type="region of interest" description="Disordered" evidence="1">
    <location>
        <begin position="216"/>
        <end position="244"/>
    </location>
</feature>
<reference evidence="3 4" key="1">
    <citation type="submission" date="2014-06" db="EMBL/GenBank/DDBJ databases">
        <title>Draft genome sequence of iron oxidizing acidophile Leptospirillum ferriphilum DSM14647.</title>
        <authorList>
            <person name="Cardenas J.P."/>
            <person name="Lazcano M."/>
            <person name="Ossandon F.J."/>
            <person name="Corbett M."/>
            <person name="Holmes D.S."/>
            <person name="Watkin E."/>
        </authorList>
    </citation>
    <scope>NUCLEOTIDE SEQUENCE [LARGE SCALE GENOMIC DNA]</scope>
    <source>
        <strain evidence="3 4">DSM 14647</strain>
    </source>
</reference>
<sequence>MSSFRDEQAFWKTPNPPFQKNILFFDFPILLGMLLLAGCGYHVMTLSGVTQTPETVKLGLPRTVTLAVRTFHNNTTFPLVETEVTQVLKDTLQKTSGVILVNDPKRADVVLTGSVVGINEIPFALSSVVGIEEYQVEVILAAKLVAFNGQVLWTGGSVMGTAPMYMSENLALLQQTQQYALNTASHNATVRLIQQMAHGIASMSYIPIQNATIGGQAPPPGAVPSAPGALPGQPQPSPMPGALP</sequence>
<dbReference type="EMBL" id="JPGK01000001">
    <property type="protein sequence ID" value="KGA95198.1"/>
    <property type="molecule type" value="Genomic_DNA"/>
</dbReference>
<evidence type="ECO:0008006" key="5">
    <source>
        <dbReference type="Google" id="ProtNLM"/>
    </source>
</evidence>
<dbReference type="Pfam" id="PF04390">
    <property type="entry name" value="LptE"/>
    <property type="match status" value="1"/>
</dbReference>
<dbReference type="GO" id="GO:0043165">
    <property type="term" value="P:Gram-negative-bacterium-type cell outer membrane assembly"/>
    <property type="evidence" value="ECO:0007669"/>
    <property type="project" value="InterPro"/>
</dbReference>
<comment type="caution">
    <text evidence="3">The sequence shown here is derived from an EMBL/GenBank/DDBJ whole genome shotgun (WGS) entry which is preliminary data.</text>
</comment>
<feature type="transmembrane region" description="Helical" evidence="2">
    <location>
        <begin position="21"/>
        <end position="44"/>
    </location>
</feature>